<comment type="similarity">
    <text evidence="11 12">Belongs to the class-II aminoacyl-tRNA synthetase family. ProS type 1 subfamily.</text>
</comment>
<feature type="domain" description="Aminoacyl-transfer RNA synthetases class-II family profile" evidence="13">
    <location>
        <begin position="57"/>
        <end position="468"/>
    </location>
</feature>
<dbReference type="InterPro" id="IPR033730">
    <property type="entry name" value="ProRS_core_prok"/>
</dbReference>
<dbReference type="FunFam" id="3.30.930.10:FF:000065">
    <property type="entry name" value="Proline--tRNA ligase"/>
    <property type="match status" value="1"/>
</dbReference>
<reference evidence="14 15" key="1">
    <citation type="journal article" date="2012" name="J. Bacteriol.">
        <title>Draft genome of Streptomyces tsukubaensis NRRL 18488, the producer of the clinically important immunosuppressant tacrolimus (FK506).</title>
        <authorList>
            <person name="Barreiro C."/>
            <person name="Prieto C."/>
            <person name="Sola-Landa A."/>
            <person name="Solera E."/>
            <person name="Martinez-Castro M."/>
            <person name="Perez-Redondo R."/>
            <person name="Garcia-Estrada C."/>
            <person name="Aparicio J.F."/>
            <person name="Fernandez-Martinez L.T."/>
            <person name="Santos-Aberturas J."/>
            <person name="Salehi-Najafabadi Z."/>
            <person name="Rodriguez-Garcia A."/>
            <person name="Tauch A."/>
            <person name="Martin J.F."/>
        </authorList>
    </citation>
    <scope>NUCLEOTIDE SEQUENCE [LARGE SCALE GENOMIC DNA]</scope>
    <source>
        <strain evidence="15">DSM 42081 / NBRC 108919 / NRRL 18488 / 9993</strain>
    </source>
</reference>
<evidence type="ECO:0000256" key="11">
    <source>
        <dbReference type="ARBA" id="ARBA00060755"/>
    </source>
</evidence>
<evidence type="ECO:0000256" key="10">
    <source>
        <dbReference type="ARBA" id="ARBA00053664"/>
    </source>
</evidence>
<dbReference type="InterPro" id="IPR006195">
    <property type="entry name" value="aa-tRNA-synth_II"/>
</dbReference>
<dbReference type="Pfam" id="PF03129">
    <property type="entry name" value="HGTP_anticodon"/>
    <property type="match status" value="1"/>
</dbReference>
<keyword evidence="7 12" id="KW-0648">Protein biosynthesis</keyword>
<dbReference type="InterPro" id="IPR050062">
    <property type="entry name" value="Pro-tRNA_synthetase"/>
</dbReference>
<dbReference type="Proteomes" id="UP000005940">
    <property type="component" value="Chromosome"/>
</dbReference>
<dbReference type="RefSeq" id="WP_006346245.1">
    <property type="nucleotide sequence ID" value="NZ_CP029159.1"/>
</dbReference>
<dbReference type="InterPro" id="IPR045864">
    <property type="entry name" value="aa-tRNA-synth_II/BPL/LPL"/>
</dbReference>
<evidence type="ECO:0000256" key="5">
    <source>
        <dbReference type="ARBA" id="ARBA00022741"/>
    </source>
</evidence>
<proteinExistence type="inferred from homology"/>
<keyword evidence="15" id="KW-1185">Reference proteome</keyword>
<dbReference type="InterPro" id="IPR036754">
    <property type="entry name" value="YbaK/aa-tRNA-synt-asso_dom_sf"/>
</dbReference>
<dbReference type="InterPro" id="IPR002314">
    <property type="entry name" value="aa-tRNA-synt_IIb"/>
</dbReference>
<dbReference type="SUPFAM" id="SSF55681">
    <property type="entry name" value="Class II aaRS and biotin synthetases"/>
    <property type="match status" value="1"/>
</dbReference>
<organism evidence="14 15">
    <name type="scientific">Streptomyces tsukubensis (strain DSM 42081 / NBRC 108919 / NRRL 18488 / 9993)</name>
    <dbReference type="NCBI Taxonomy" id="1114943"/>
    <lineage>
        <taxon>Bacteria</taxon>
        <taxon>Bacillati</taxon>
        <taxon>Actinomycetota</taxon>
        <taxon>Actinomycetes</taxon>
        <taxon>Kitasatosporales</taxon>
        <taxon>Streptomycetaceae</taxon>
        <taxon>Streptomyces</taxon>
    </lineage>
</organism>
<dbReference type="PANTHER" id="PTHR42753:SF2">
    <property type="entry name" value="PROLINE--TRNA LIGASE"/>
    <property type="match status" value="1"/>
</dbReference>
<evidence type="ECO:0000256" key="6">
    <source>
        <dbReference type="ARBA" id="ARBA00022840"/>
    </source>
</evidence>
<dbReference type="Gene3D" id="3.30.930.10">
    <property type="entry name" value="Bira Bifunctional Protein, Domain 2"/>
    <property type="match status" value="2"/>
</dbReference>
<protein>
    <recommendedName>
        <fullName evidence="12">Proline--tRNA ligase</fullName>
        <ecNumber evidence="12">6.1.1.15</ecNumber>
    </recommendedName>
    <alternativeName>
        <fullName evidence="12">Prolyl-tRNA synthetase</fullName>
        <shortName evidence="12">ProRS</shortName>
    </alternativeName>
</protein>
<keyword evidence="6 12" id="KW-0067">ATP-binding</keyword>
<dbReference type="CDD" id="cd00779">
    <property type="entry name" value="ProRS_core_prok"/>
    <property type="match status" value="1"/>
</dbReference>
<dbReference type="InterPro" id="IPR004154">
    <property type="entry name" value="Anticodon-bd"/>
</dbReference>
<dbReference type="Pfam" id="PF04073">
    <property type="entry name" value="tRNA_edit"/>
    <property type="match status" value="1"/>
</dbReference>
<dbReference type="Gene3D" id="3.40.50.800">
    <property type="entry name" value="Anticodon-binding domain"/>
    <property type="match status" value="1"/>
</dbReference>
<evidence type="ECO:0000256" key="3">
    <source>
        <dbReference type="ARBA" id="ARBA00022490"/>
    </source>
</evidence>
<dbReference type="CDD" id="cd04334">
    <property type="entry name" value="ProRS-INS"/>
    <property type="match status" value="1"/>
</dbReference>
<dbReference type="HAMAP" id="MF_01569">
    <property type="entry name" value="Pro_tRNA_synth_type1"/>
    <property type="match status" value="1"/>
</dbReference>
<evidence type="ECO:0000259" key="13">
    <source>
        <dbReference type="PROSITE" id="PS50862"/>
    </source>
</evidence>
<keyword evidence="3 12" id="KW-0963">Cytoplasm</keyword>
<dbReference type="GO" id="GO:0005829">
    <property type="term" value="C:cytosol"/>
    <property type="evidence" value="ECO:0007669"/>
    <property type="project" value="TreeGrafter"/>
</dbReference>
<evidence type="ECO:0000256" key="9">
    <source>
        <dbReference type="ARBA" id="ARBA00047671"/>
    </source>
</evidence>
<dbReference type="GO" id="GO:0002161">
    <property type="term" value="F:aminoacyl-tRNA deacylase activity"/>
    <property type="evidence" value="ECO:0007669"/>
    <property type="project" value="InterPro"/>
</dbReference>
<gene>
    <name evidence="12" type="primary">proS</name>
    <name evidence="14" type="ORF">STSU_008415</name>
</gene>
<dbReference type="NCBIfam" id="TIGR00409">
    <property type="entry name" value="proS_fam_II"/>
    <property type="match status" value="1"/>
</dbReference>
<evidence type="ECO:0000256" key="4">
    <source>
        <dbReference type="ARBA" id="ARBA00022598"/>
    </source>
</evidence>
<dbReference type="InterPro" id="IPR023717">
    <property type="entry name" value="Pro-tRNA-Synthase_IIa_type1"/>
</dbReference>
<evidence type="ECO:0000313" key="15">
    <source>
        <dbReference type="Proteomes" id="UP000005940"/>
    </source>
</evidence>
<keyword evidence="4 12" id="KW-0436">Ligase</keyword>
<dbReference type="EMBL" id="CP029159">
    <property type="protein sequence ID" value="QKM67187.1"/>
    <property type="molecule type" value="Genomic_DNA"/>
</dbReference>
<dbReference type="PANTHER" id="PTHR42753">
    <property type="entry name" value="MITOCHONDRIAL RIBOSOME PROTEIN L39/PROLYL-TRNA LIGASE FAMILY MEMBER"/>
    <property type="match status" value="1"/>
</dbReference>
<dbReference type="GO" id="GO:0004827">
    <property type="term" value="F:proline-tRNA ligase activity"/>
    <property type="evidence" value="ECO:0007669"/>
    <property type="project" value="UniProtKB-UniRule"/>
</dbReference>
<evidence type="ECO:0000313" key="14">
    <source>
        <dbReference type="EMBL" id="QKM67187.1"/>
    </source>
</evidence>
<comment type="subunit">
    <text evidence="2 12">Homodimer.</text>
</comment>
<dbReference type="SUPFAM" id="SSF55826">
    <property type="entry name" value="YbaK/ProRS associated domain"/>
    <property type="match status" value="1"/>
</dbReference>
<accession>I2N795</accession>
<dbReference type="NCBIfam" id="NF006625">
    <property type="entry name" value="PRK09194.1"/>
    <property type="match status" value="1"/>
</dbReference>
<dbReference type="PROSITE" id="PS50862">
    <property type="entry name" value="AA_TRNA_LIGASE_II"/>
    <property type="match status" value="1"/>
</dbReference>
<dbReference type="InterPro" id="IPR007214">
    <property type="entry name" value="YbaK/aa-tRNA-synth-assoc-dom"/>
</dbReference>
<dbReference type="InterPro" id="IPR036621">
    <property type="entry name" value="Anticodon-bd_dom_sf"/>
</dbReference>
<dbReference type="GO" id="GO:0006433">
    <property type="term" value="P:prolyl-tRNA aminoacylation"/>
    <property type="evidence" value="ECO:0007669"/>
    <property type="project" value="UniProtKB-UniRule"/>
</dbReference>
<comment type="function">
    <text evidence="10 12">Catalyzes the attachment of proline to tRNA(Pro) in a two-step reaction: proline is first activated by ATP to form Pro-AMP and then transferred to the acceptor end of tRNA(Pro). As ProRS can inadvertently accommodate and process non-cognate amino acids such as alanine and cysteine, to avoid such errors it has two additional distinct editing activities against alanine. One activity is designated as 'pretransfer' editing and involves the tRNA(Pro)-independent hydrolysis of activated Ala-AMP. The other activity is designated 'posttransfer' editing and involves deacylation of mischarged Ala-tRNA(Pro). The misacylated Cys-tRNA(Pro) is not edited by ProRS.</text>
</comment>
<name>I2N795_STRT9</name>
<evidence type="ECO:0000256" key="2">
    <source>
        <dbReference type="ARBA" id="ARBA00011738"/>
    </source>
</evidence>
<comment type="subcellular location">
    <subcellularLocation>
        <location evidence="1 12">Cytoplasm</location>
    </subcellularLocation>
</comment>
<evidence type="ECO:0000256" key="8">
    <source>
        <dbReference type="ARBA" id="ARBA00023146"/>
    </source>
</evidence>
<dbReference type="InterPro" id="IPR002316">
    <property type="entry name" value="Pro-tRNA-ligase_IIa"/>
</dbReference>
<dbReference type="EC" id="6.1.1.15" evidence="12"/>
<dbReference type="AlphaFoldDB" id="I2N795"/>
<evidence type="ECO:0000256" key="1">
    <source>
        <dbReference type="ARBA" id="ARBA00004496"/>
    </source>
</evidence>
<sequence>MAAQVQRMSRLMVKTLRDDPADAETLSHKLLVRAGYVRRNAAGIWSWLPLGKAVLDNITRVVREEMDAAGAQEVSLPALLPKEPYEASGRWDEYGAELFRLKDRKGADYLLGPTHEEIFTLLVKDQCSSYKDLPVVLYQIQTKYRDEARPRSGILRSREFLMKDSYSFDTTDEGLAESYALHREAYIKIFRRLGLDHRIVSAVSGAMGGSASEEFLAPAAAGEDTFVHCTSCDYAANTEAVTFTVPAAETAEHPAVERLDTPDTPTIETLAAHLGVPASATLKNLLVKVDGEIVAVGVPGDREVDLGKLAEHLAPAEVELVTADDFTGRPDLVRGYVGPQGLDKVRYLADPRIAAGTAWITGANEEGFHARNVVAGRDFEVDEYLDVVVVEEGDPCPKCGHGLKLDRAIEIGHIFQLGRKYADAFQLDVLGRNGKPERVTMGSYGIGVSRAVAALAEQTADEQGLCWPAEIAPADVHVVAAGKAAQTEFALEAAEQLAAAGLRVLVDERPGVSPGVKFTDAELIGVPKILVAGRRVAEGVVELKDRRTGEREELPLAEAIARLSS</sequence>
<dbReference type="Pfam" id="PF00587">
    <property type="entry name" value="tRNA-synt_2b"/>
    <property type="match status" value="1"/>
</dbReference>
<dbReference type="SUPFAM" id="SSF52954">
    <property type="entry name" value="Class II aaRS ABD-related"/>
    <property type="match status" value="1"/>
</dbReference>
<evidence type="ECO:0000256" key="7">
    <source>
        <dbReference type="ARBA" id="ARBA00022917"/>
    </source>
</evidence>
<dbReference type="FunFam" id="3.30.930.10:FF:000066">
    <property type="entry name" value="Proline--tRNA ligase"/>
    <property type="match status" value="1"/>
</dbReference>
<keyword evidence="5 12" id="KW-0547">Nucleotide-binding</keyword>
<keyword evidence="8 12" id="KW-0030">Aminoacyl-tRNA synthetase</keyword>
<dbReference type="PRINTS" id="PR01046">
    <property type="entry name" value="TRNASYNTHPRO"/>
</dbReference>
<dbReference type="GO" id="GO:0005524">
    <property type="term" value="F:ATP binding"/>
    <property type="evidence" value="ECO:0007669"/>
    <property type="project" value="UniProtKB-UniRule"/>
</dbReference>
<evidence type="ECO:0000256" key="12">
    <source>
        <dbReference type="HAMAP-Rule" id="MF_01569"/>
    </source>
</evidence>
<dbReference type="InterPro" id="IPR004500">
    <property type="entry name" value="Pro-tRNA-synth_IIa_bac-type"/>
</dbReference>
<comment type="catalytic activity">
    <reaction evidence="9 12">
        <text>tRNA(Pro) + L-proline + ATP = L-prolyl-tRNA(Pro) + AMP + diphosphate</text>
        <dbReference type="Rhea" id="RHEA:14305"/>
        <dbReference type="Rhea" id="RHEA-COMP:9700"/>
        <dbReference type="Rhea" id="RHEA-COMP:9702"/>
        <dbReference type="ChEBI" id="CHEBI:30616"/>
        <dbReference type="ChEBI" id="CHEBI:33019"/>
        <dbReference type="ChEBI" id="CHEBI:60039"/>
        <dbReference type="ChEBI" id="CHEBI:78442"/>
        <dbReference type="ChEBI" id="CHEBI:78532"/>
        <dbReference type="ChEBI" id="CHEBI:456215"/>
        <dbReference type="EC" id="6.1.1.15"/>
    </reaction>
</comment>
<comment type="domain">
    <text evidence="12">Consists of three domains: the N-terminal catalytic domain, the editing domain and the C-terminal anticodon-binding domain.</text>
</comment>